<dbReference type="Proteomes" id="UP001066276">
    <property type="component" value="Chromosome 3_2"/>
</dbReference>
<dbReference type="AlphaFoldDB" id="A0AAV7TUL8"/>
<dbReference type="EMBL" id="JANPWB010000006">
    <property type="protein sequence ID" value="KAJ1179849.1"/>
    <property type="molecule type" value="Genomic_DNA"/>
</dbReference>
<keyword evidence="3" id="KW-1185">Reference proteome</keyword>
<protein>
    <submittedName>
        <fullName evidence="2">Uncharacterized protein</fullName>
    </submittedName>
</protein>
<proteinExistence type="predicted"/>
<gene>
    <name evidence="2" type="ORF">NDU88_005082</name>
</gene>
<organism evidence="2 3">
    <name type="scientific">Pleurodeles waltl</name>
    <name type="common">Iberian ribbed newt</name>
    <dbReference type="NCBI Taxonomy" id="8319"/>
    <lineage>
        <taxon>Eukaryota</taxon>
        <taxon>Metazoa</taxon>
        <taxon>Chordata</taxon>
        <taxon>Craniata</taxon>
        <taxon>Vertebrata</taxon>
        <taxon>Euteleostomi</taxon>
        <taxon>Amphibia</taxon>
        <taxon>Batrachia</taxon>
        <taxon>Caudata</taxon>
        <taxon>Salamandroidea</taxon>
        <taxon>Salamandridae</taxon>
        <taxon>Pleurodelinae</taxon>
        <taxon>Pleurodeles</taxon>
    </lineage>
</organism>
<comment type="caution">
    <text evidence="2">The sequence shown here is derived from an EMBL/GenBank/DDBJ whole genome shotgun (WGS) entry which is preliminary data.</text>
</comment>
<feature type="compositionally biased region" description="Low complexity" evidence="1">
    <location>
        <begin position="60"/>
        <end position="70"/>
    </location>
</feature>
<evidence type="ECO:0000313" key="3">
    <source>
        <dbReference type="Proteomes" id="UP001066276"/>
    </source>
</evidence>
<feature type="region of interest" description="Disordered" evidence="1">
    <location>
        <begin position="1"/>
        <end position="127"/>
    </location>
</feature>
<evidence type="ECO:0000256" key="1">
    <source>
        <dbReference type="SAM" id="MobiDB-lite"/>
    </source>
</evidence>
<sequence length="143" mass="15246">METGARFQKHERAWSFTLSPARNGRGIGFRGGEGRTEGARGGGPRRPPAARRPRGGIGGDAARAARSGTGVAAATATCISPKRTQKRKEAKGRKRGPAAPPPSLKQQEKKRDLLGNSVLGRTANKRSWLALLGRQEEMQVPQG</sequence>
<evidence type="ECO:0000313" key="2">
    <source>
        <dbReference type="EMBL" id="KAJ1179849.1"/>
    </source>
</evidence>
<feature type="compositionally biased region" description="Basic residues" evidence="1">
    <location>
        <begin position="83"/>
        <end position="96"/>
    </location>
</feature>
<reference evidence="2" key="1">
    <citation type="journal article" date="2022" name="bioRxiv">
        <title>Sequencing and chromosome-scale assembly of the giantPleurodeles waltlgenome.</title>
        <authorList>
            <person name="Brown T."/>
            <person name="Elewa A."/>
            <person name="Iarovenko S."/>
            <person name="Subramanian E."/>
            <person name="Araus A.J."/>
            <person name="Petzold A."/>
            <person name="Susuki M."/>
            <person name="Suzuki K.-i.T."/>
            <person name="Hayashi T."/>
            <person name="Toyoda A."/>
            <person name="Oliveira C."/>
            <person name="Osipova E."/>
            <person name="Leigh N.D."/>
            <person name="Simon A."/>
            <person name="Yun M.H."/>
        </authorList>
    </citation>
    <scope>NUCLEOTIDE SEQUENCE</scope>
    <source>
        <strain evidence="2">20211129_DDA</strain>
        <tissue evidence="2">Liver</tissue>
    </source>
</reference>
<accession>A0AAV7TUL8</accession>
<name>A0AAV7TUL8_PLEWA</name>